<organism evidence="2">
    <name type="scientific">marine sediment metagenome</name>
    <dbReference type="NCBI Taxonomy" id="412755"/>
    <lineage>
        <taxon>unclassified sequences</taxon>
        <taxon>metagenomes</taxon>
        <taxon>ecological metagenomes</taxon>
    </lineage>
</organism>
<feature type="domain" description="Amidohydrolase 3" evidence="1">
    <location>
        <begin position="40"/>
        <end position="114"/>
    </location>
</feature>
<protein>
    <recommendedName>
        <fullName evidence="1">Amidohydrolase 3 domain-containing protein</fullName>
    </recommendedName>
</protein>
<evidence type="ECO:0000313" key="2">
    <source>
        <dbReference type="EMBL" id="KKL91075.1"/>
    </source>
</evidence>
<dbReference type="EMBL" id="LAZR01019830">
    <property type="protein sequence ID" value="KKL91075.1"/>
    <property type="molecule type" value="Genomic_DNA"/>
</dbReference>
<dbReference type="AlphaFoldDB" id="A0A0F9IB74"/>
<sequence>KQDWLMFSSDGDASPILKESDKPRIGHPRAFGSQAIVLRKYVREDKVLTLENAVRMMTSLPADLLQMKSRGLLKKGYKADIAIFDPDTIKDNATFADARQYSTGTEYVIVNGKISIENGEYDGALNGKLLLSTENK</sequence>
<dbReference type="InterPro" id="IPR032466">
    <property type="entry name" value="Metal_Hydrolase"/>
</dbReference>
<feature type="non-terminal residue" evidence="2">
    <location>
        <position position="1"/>
    </location>
</feature>
<proteinExistence type="predicted"/>
<accession>A0A0F9IB74</accession>
<dbReference type="InterPro" id="IPR013108">
    <property type="entry name" value="Amidohydro_3"/>
</dbReference>
<dbReference type="SUPFAM" id="SSF51338">
    <property type="entry name" value="Composite domain of metallo-dependent hydrolases"/>
    <property type="match status" value="1"/>
</dbReference>
<name>A0A0F9IB74_9ZZZZ</name>
<dbReference type="Gene3D" id="3.20.20.140">
    <property type="entry name" value="Metal-dependent hydrolases"/>
    <property type="match status" value="1"/>
</dbReference>
<dbReference type="Gene3D" id="2.30.40.10">
    <property type="entry name" value="Urease, subunit C, domain 1"/>
    <property type="match status" value="1"/>
</dbReference>
<dbReference type="InterPro" id="IPR011059">
    <property type="entry name" value="Metal-dep_hydrolase_composite"/>
</dbReference>
<dbReference type="GO" id="GO:0016810">
    <property type="term" value="F:hydrolase activity, acting on carbon-nitrogen (but not peptide) bonds"/>
    <property type="evidence" value="ECO:0007669"/>
    <property type="project" value="InterPro"/>
</dbReference>
<evidence type="ECO:0000259" key="1">
    <source>
        <dbReference type="Pfam" id="PF07969"/>
    </source>
</evidence>
<reference evidence="2" key="1">
    <citation type="journal article" date="2015" name="Nature">
        <title>Complex archaea that bridge the gap between prokaryotes and eukaryotes.</title>
        <authorList>
            <person name="Spang A."/>
            <person name="Saw J.H."/>
            <person name="Jorgensen S.L."/>
            <person name="Zaremba-Niedzwiedzka K."/>
            <person name="Martijn J."/>
            <person name="Lind A.E."/>
            <person name="van Eijk R."/>
            <person name="Schleper C."/>
            <person name="Guy L."/>
            <person name="Ettema T.J."/>
        </authorList>
    </citation>
    <scope>NUCLEOTIDE SEQUENCE</scope>
</reference>
<dbReference type="Pfam" id="PF07969">
    <property type="entry name" value="Amidohydro_3"/>
    <property type="match status" value="1"/>
</dbReference>
<dbReference type="SUPFAM" id="SSF51556">
    <property type="entry name" value="Metallo-dependent hydrolases"/>
    <property type="match status" value="1"/>
</dbReference>
<gene>
    <name evidence="2" type="ORF">LCGC14_1898310</name>
</gene>
<comment type="caution">
    <text evidence="2">The sequence shown here is derived from an EMBL/GenBank/DDBJ whole genome shotgun (WGS) entry which is preliminary data.</text>
</comment>